<dbReference type="Pfam" id="PF07228">
    <property type="entry name" value="SpoIIE"/>
    <property type="match status" value="1"/>
</dbReference>
<reference evidence="2" key="1">
    <citation type="journal article" date="2014" name="Int. J. Syst. Evol. Microbiol.">
        <title>Complete genome sequence of Corynebacterium casei LMG S-19264T (=DSM 44701T), isolated from a smear-ripened cheese.</title>
        <authorList>
            <consortium name="US DOE Joint Genome Institute (JGI-PGF)"/>
            <person name="Walter F."/>
            <person name="Albersmeier A."/>
            <person name="Kalinowski J."/>
            <person name="Ruckert C."/>
        </authorList>
    </citation>
    <scope>NUCLEOTIDE SEQUENCE</scope>
    <source>
        <strain evidence="2">KCTC 12343</strain>
    </source>
</reference>
<dbReference type="Gene3D" id="3.30.565.10">
    <property type="entry name" value="Histidine kinase-like ATPase, C-terminal domain"/>
    <property type="match status" value="1"/>
</dbReference>
<keyword evidence="3" id="KW-0418">Kinase</keyword>
<reference evidence="3 4" key="2">
    <citation type="submission" date="2019-02" db="EMBL/GenBank/DDBJ databases">
        <title>Draft Genome Sequences of Six Type Strains of the Genus Massilia.</title>
        <authorList>
            <person name="Miess H."/>
            <person name="Frediansyhah A."/>
            <person name="Gross H."/>
        </authorList>
    </citation>
    <scope>NUCLEOTIDE SEQUENCE [LARGE SCALE GENOMIC DNA]</scope>
    <source>
        <strain evidence="3 4">DSM 17472</strain>
    </source>
</reference>
<dbReference type="EMBL" id="BMWV01000008">
    <property type="protein sequence ID" value="GGY49847.1"/>
    <property type="molecule type" value="Genomic_DNA"/>
</dbReference>
<dbReference type="InterPro" id="IPR001932">
    <property type="entry name" value="PPM-type_phosphatase-like_dom"/>
</dbReference>
<keyword evidence="3" id="KW-0808">Transferase</keyword>
<name>A0A411X3B1_9BURK</name>
<dbReference type="InterPro" id="IPR036890">
    <property type="entry name" value="HATPase_C_sf"/>
</dbReference>
<accession>A0A411X3B1</accession>
<dbReference type="GO" id="GO:0004674">
    <property type="term" value="F:protein serine/threonine kinase activity"/>
    <property type="evidence" value="ECO:0007669"/>
    <property type="project" value="UniProtKB-KW"/>
</dbReference>
<evidence type="ECO:0000259" key="1">
    <source>
        <dbReference type="SMART" id="SM00331"/>
    </source>
</evidence>
<dbReference type="Proteomes" id="UP000292307">
    <property type="component" value="Chromosome"/>
</dbReference>
<dbReference type="InterPro" id="IPR003594">
    <property type="entry name" value="HATPase_dom"/>
</dbReference>
<dbReference type="InterPro" id="IPR039248">
    <property type="entry name" value="Ptase_RsbX"/>
</dbReference>
<dbReference type="PANTHER" id="PTHR35801">
    <property type="entry name" value="PHOSPHOSERINE PHOSPHATASE RSBX"/>
    <property type="match status" value="1"/>
</dbReference>
<sequence length="352" mass="36816">METILAAEHRQRCHAVSDSSQVAAVRRAAVELCTRLGFDDTAAGEVAIAVTEAATNILKHAGHGEILLRPLFQRGVHGLEILALDSGGGIANVAASMADGRSTAGSYGVGLGAMQRLAAEFDIYSAPGRGTAIMMAMWPRGFTDVTPAEAARTAPALHWGAVCLPMHGEDLSGDSWALAHDATSATVMVADGLGHGPLAAQASELAATTIAGEPALPAGTLLQDMHGALRPTRGAAAAVARIDMLGETITFAGVGNIAAHLIAGDDRRQLVSHNGIVGSNMRKVQEFDAPWTESALLVLHSDGINSRWRLEDYPGLVACHPALVAGVLYRDFGRGRDDVTVLVLRDHQGWRP</sequence>
<dbReference type="Pfam" id="PF13581">
    <property type="entry name" value="HATPase_c_2"/>
    <property type="match status" value="1"/>
</dbReference>
<evidence type="ECO:0000313" key="3">
    <source>
        <dbReference type="EMBL" id="QBI03414.1"/>
    </source>
</evidence>
<dbReference type="SUPFAM" id="SSF81606">
    <property type="entry name" value="PP2C-like"/>
    <property type="match status" value="1"/>
</dbReference>
<dbReference type="PANTHER" id="PTHR35801:SF1">
    <property type="entry name" value="PHOSPHOSERINE PHOSPHATASE RSBX"/>
    <property type="match status" value="1"/>
</dbReference>
<organism evidence="2 5">
    <name type="scientific">Pseudoduganella albidiflava</name>
    <dbReference type="NCBI Taxonomy" id="321983"/>
    <lineage>
        <taxon>Bacteria</taxon>
        <taxon>Pseudomonadati</taxon>
        <taxon>Pseudomonadota</taxon>
        <taxon>Betaproteobacteria</taxon>
        <taxon>Burkholderiales</taxon>
        <taxon>Oxalobacteraceae</taxon>
        <taxon>Telluria group</taxon>
        <taxon>Pseudoduganella</taxon>
    </lineage>
</organism>
<evidence type="ECO:0000313" key="2">
    <source>
        <dbReference type="EMBL" id="GGY49847.1"/>
    </source>
</evidence>
<dbReference type="CDD" id="cd16934">
    <property type="entry name" value="HATPase_RsbT-like"/>
    <property type="match status" value="1"/>
</dbReference>
<reference evidence="2" key="3">
    <citation type="submission" date="2022-12" db="EMBL/GenBank/DDBJ databases">
        <authorList>
            <person name="Sun Q."/>
            <person name="Kim S."/>
        </authorList>
    </citation>
    <scope>NUCLEOTIDE SEQUENCE</scope>
    <source>
        <strain evidence="2">KCTC 12343</strain>
    </source>
</reference>
<keyword evidence="3" id="KW-0723">Serine/threonine-protein kinase</keyword>
<evidence type="ECO:0000313" key="5">
    <source>
        <dbReference type="Proteomes" id="UP000628442"/>
    </source>
</evidence>
<dbReference type="EMBL" id="CP036401">
    <property type="protein sequence ID" value="QBI03414.1"/>
    <property type="molecule type" value="Genomic_DNA"/>
</dbReference>
<dbReference type="OrthoDB" id="479131at2"/>
<dbReference type="Gene3D" id="3.60.40.10">
    <property type="entry name" value="PPM-type phosphatase domain"/>
    <property type="match status" value="1"/>
</dbReference>
<dbReference type="SMART" id="SM00331">
    <property type="entry name" value="PP2C_SIG"/>
    <property type="match status" value="1"/>
</dbReference>
<evidence type="ECO:0000313" key="4">
    <source>
        <dbReference type="Proteomes" id="UP000292307"/>
    </source>
</evidence>
<dbReference type="SUPFAM" id="SSF55874">
    <property type="entry name" value="ATPase domain of HSP90 chaperone/DNA topoisomerase II/histidine kinase"/>
    <property type="match status" value="1"/>
</dbReference>
<dbReference type="InterPro" id="IPR036457">
    <property type="entry name" value="PPM-type-like_dom_sf"/>
</dbReference>
<proteinExistence type="predicted"/>
<dbReference type="Proteomes" id="UP000628442">
    <property type="component" value="Unassembled WGS sequence"/>
</dbReference>
<dbReference type="RefSeq" id="WP_131147512.1">
    <property type="nucleotide sequence ID" value="NZ_BMWV01000008.1"/>
</dbReference>
<keyword evidence="4" id="KW-1185">Reference proteome</keyword>
<gene>
    <name evidence="3" type="ORF">EYF70_23265</name>
    <name evidence="2" type="ORF">GCM10007387_35060</name>
</gene>
<feature type="domain" description="PPM-type phosphatase" evidence="1">
    <location>
        <begin position="170"/>
        <end position="346"/>
    </location>
</feature>
<protein>
    <submittedName>
        <fullName evidence="3">Serine/threonine protein kinase</fullName>
    </submittedName>
    <submittedName>
        <fullName evidence="2">TorS-related protein</fullName>
    </submittedName>
</protein>
<dbReference type="AlphaFoldDB" id="A0A411X3B1"/>